<dbReference type="SUPFAM" id="SSF54211">
    <property type="entry name" value="Ribosomal protein S5 domain 2-like"/>
    <property type="match status" value="1"/>
</dbReference>
<evidence type="ECO:0000313" key="9">
    <source>
        <dbReference type="Proteomes" id="UP000051861"/>
    </source>
</evidence>
<dbReference type="InterPro" id="IPR014721">
    <property type="entry name" value="Ribsml_uS5_D2-typ_fold_subgr"/>
</dbReference>
<dbReference type="FunFam" id="3.30.230.10:FF:000001">
    <property type="entry name" value="30S ribosomal protein S9"/>
    <property type="match status" value="1"/>
</dbReference>
<comment type="caution">
    <text evidence="8">The sequence shown here is derived from an EMBL/GenBank/DDBJ whole genome shotgun (WGS) entry which is preliminary data.</text>
</comment>
<sequence>MAPKPRRGKPPKGLRYYGTGRRKEAVAKVWIQPGNGNLVLNGKALSEYFCGRKLLEYQVTRPLAVTNTQGNYDVYAETYGGGIPGQAGAISLGIARALLEVSPDFRVKLKREGFLRRDPRMKERKKYGRKRARKSFQYTKR</sequence>
<protein>
    <recommendedName>
        <fullName evidence="4 5">Small ribosomal subunit protein uS9</fullName>
    </recommendedName>
</protein>
<evidence type="ECO:0000256" key="5">
    <source>
        <dbReference type="HAMAP-Rule" id="MF_00532"/>
    </source>
</evidence>
<dbReference type="HAMAP" id="MF_00532_B">
    <property type="entry name" value="Ribosomal_uS9_B"/>
    <property type="match status" value="1"/>
</dbReference>
<evidence type="ECO:0000256" key="4">
    <source>
        <dbReference type="ARBA" id="ARBA00035259"/>
    </source>
</evidence>
<dbReference type="InterPro" id="IPR000754">
    <property type="entry name" value="Ribosomal_uS9"/>
</dbReference>
<evidence type="ECO:0000256" key="6">
    <source>
        <dbReference type="RuleBase" id="RU003815"/>
    </source>
</evidence>
<keyword evidence="2 5" id="KW-0689">Ribosomal protein</keyword>
<dbReference type="PROSITE" id="PS00360">
    <property type="entry name" value="RIBOSOMAL_S9"/>
    <property type="match status" value="1"/>
</dbReference>
<evidence type="ECO:0000256" key="7">
    <source>
        <dbReference type="SAM" id="MobiDB-lite"/>
    </source>
</evidence>
<organism evidence="8 9">
    <name type="scientific">candidate division WOR-1 bacterium DG_54_3</name>
    <dbReference type="NCBI Taxonomy" id="1703775"/>
    <lineage>
        <taxon>Bacteria</taxon>
        <taxon>Bacillati</taxon>
        <taxon>Saganbacteria</taxon>
    </lineage>
</organism>
<feature type="region of interest" description="Disordered" evidence="7">
    <location>
        <begin position="120"/>
        <end position="141"/>
    </location>
</feature>
<dbReference type="NCBIfam" id="NF001099">
    <property type="entry name" value="PRK00132.1"/>
    <property type="match status" value="1"/>
</dbReference>
<dbReference type="InterPro" id="IPR020568">
    <property type="entry name" value="Ribosomal_Su5_D2-typ_SF"/>
</dbReference>
<dbReference type="EMBL" id="LIZX01000012">
    <property type="protein sequence ID" value="KPJ69881.1"/>
    <property type="molecule type" value="Genomic_DNA"/>
</dbReference>
<dbReference type="Gene3D" id="3.30.230.10">
    <property type="match status" value="1"/>
</dbReference>
<dbReference type="InterPro" id="IPR023035">
    <property type="entry name" value="Ribosomal_uS9_bac/plastid"/>
</dbReference>
<dbReference type="Proteomes" id="UP000051861">
    <property type="component" value="Unassembled WGS sequence"/>
</dbReference>
<feature type="compositionally biased region" description="Basic residues" evidence="7">
    <location>
        <begin position="122"/>
        <end position="141"/>
    </location>
</feature>
<dbReference type="GO" id="GO:0006412">
    <property type="term" value="P:translation"/>
    <property type="evidence" value="ECO:0007669"/>
    <property type="project" value="UniProtKB-UniRule"/>
</dbReference>
<evidence type="ECO:0000256" key="2">
    <source>
        <dbReference type="ARBA" id="ARBA00022980"/>
    </source>
</evidence>
<evidence type="ECO:0000256" key="1">
    <source>
        <dbReference type="ARBA" id="ARBA00005251"/>
    </source>
</evidence>
<dbReference type="PANTHER" id="PTHR21569">
    <property type="entry name" value="RIBOSOMAL PROTEIN S9"/>
    <property type="match status" value="1"/>
</dbReference>
<dbReference type="AlphaFoldDB" id="A0A0S7Y6N1"/>
<evidence type="ECO:0000313" key="8">
    <source>
        <dbReference type="EMBL" id="KPJ69881.1"/>
    </source>
</evidence>
<accession>A0A0S7Y6N1</accession>
<dbReference type="Pfam" id="PF00380">
    <property type="entry name" value="Ribosomal_S9"/>
    <property type="match status" value="1"/>
</dbReference>
<keyword evidence="3 5" id="KW-0687">Ribonucleoprotein</keyword>
<dbReference type="PANTHER" id="PTHR21569:SF1">
    <property type="entry name" value="SMALL RIBOSOMAL SUBUNIT PROTEIN US9M"/>
    <property type="match status" value="1"/>
</dbReference>
<dbReference type="GO" id="GO:0003723">
    <property type="term" value="F:RNA binding"/>
    <property type="evidence" value="ECO:0007669"/>
    <property type="project" value="TreeGrafter"/>
</dbReference>
<reference evidence="8 9" key="1">
    <citation type="journal article" date="2015" name="Microbiome">
        <title>Genomic resolution of linkages in carbon, nitrogen, and sulfur cycling among widespread estuary sediment bacteria.</title>
        <authorList>
            <person name="Baker B.J."/>
            <person name="Lazar C.S."/>
            <person name="Teske A.P."/>
            <person name="Dick G.J."/>
        </authorList>
    </citation>
    <scope>NUCLEOTIDE SEQUENCE [LARGE SCALE GENOMIC DNA]</scope>
    <source>
        <strain evidence="8">DG_54_3</strain>
    </source>
</reference>
<gene>
    <name evidence="5" type="primary">rpsI</name>
    <name evidence="8" type="ORF">AMJ44_01985</name>
</gene>
<comment type="similarity">
    <text evidence="1 5 6">Belongs to the universal ribosomal protein uS9 family.</text>
</comment>
<name>A0A0S7Y6N1_UNCSA</name>
<dbReference type="PATRIC" id="fig|1703775.3.peg.2783"/>
<dbReference type="GO" id="GO:0022627">
    <property type="term" value="C:cytosolic small ribosomal subunit"/>
    <property type="evidence" value="ECO:0007669"/>
    <property type="project" value="TreeGrafter"/>
</dbReference>
<proteinExistence type="inferred from homology"/>
<dbReference type="InterPro" id="IPR020574">
    <property type="entry name" value="Ribosomal_uS9_CS"/>
</dbReference>
<evidence type="ECO:0000256" key="3">
    <source>
        <dbReference type="ARBA" id="ARBA00023274"/>
    </source>
</evidence>
<dbReference type="GO" id="GO:0003735">
    <property type="term" value="F:structural constituent of ribosome"/>
    <property type="evidence" value="ECO:0007669"/>
    <property type="project" value="InterPro"/>
</dbReference>